<sequence length="136" mass="13752">MLVHDPLVHERGAAGAQPPGASAWYERSVCNPLVHRPGTSGWCTTPWCTGAARRSVRNPWCTGLVRAVGARPGAPTPHEVGSQPPGASAGYVAAGPAQSRAGPSAVSVPRLAQAIASAGTGAGTPAAKSQNPSWCR</sequence>
<dbReference type="KEGG" id="aser:Asera_38560"/>
<evidence type="ECO:0000256" key="1">
    <source>
        <dbReference type="SAM" id="MobiDB-lite"/>
    </source>
</evidence>
<protein>
    <submittedName>
        <fullName evidence="2">Uncharacterized protein</fullName>
    </submittedName>
</protein>
<gene>
    <name evidence="2" type="ORF">Asera_38560</name>
</gene>
<evidence type="ECO:0000313" key="2">
    <source>
        <dbReference type="EMBL" id="BCJ29748.1"/>
    </source>
</evidence>
<dbReference type="EMBL" id="AP023354">
    <property type="protein sequence ID" value="BCJ29748.1"/>
    <property type="molecule type" value="Genomic_DNA"/>
</dbReference>
<proteinExistence type="predicted"/>
<keyword evidence="3" id="KW-1185">Reference proteome</keyword>
<feature type="region of interest" description="Disordered" evidence="1">
    <location>
        <begin position="72"/>
        <end position="105"/>
    </location>
</feature>
<feature type="region of interest" description="Disordered" evidence="1">
    <location>
        <begin position="117"/>
        <end position="136"/>
    </location>
</feature>
<dbReference type="AlphaFoldDB" id="A0A810L6L4"/>
<accession>A0A810L6L4</accession>
<name>A0A810L6L4_9ACTN</name>
<dbReference type="Proteomes" id="UP000680750">
    <property type="component" value="Chromosome"/>
</dbReference>
<evidence type="ECO:0000313" key="3">
    <source>
        <dbReference type="Proteomes" id="UP000680750"/>
    </source>
</evidence>
<organism evidence="2 3">
    <name type="scientific">Actinocatenispora sera</name>
    <dbReference type="NCBI Taxonomy" id="390989"/>
    <lineage>
        <taxon>Bacteria</taxon>
        <taxon>Bacillati</taxon>
        <taxon>Actinomycetota</taxon>
        <taxon>Actinomycetes</taxon>
        <taxon>Micromonosporales</taxon>
        <taxon>Micromonosporaceae</taxon>
        <taxon>Actinocatenispora</taxon>
    </lineage>
</organism>
<feature type="compositionally biased region" description="Low complexity" evidence="1">
    <location>
        <begin position="117"/>
        <end position="127"/>
    </location>
</feature>
<reference evidence="2" key="1">
    <citation type="submission" date="2020-08" db="EMBL/GenBank/DDBJ databases">
        <title>Whole genome shotgun sequence of Actinocatenispora sera NBRC 101916.</title>
        <authorList>
            <person name="Komaki H."/>
            <person name="Tamura T."/>
        </authorList>
    </citation>
    <scope>NUCLEOTIDE SEQUENCE</scope>
    <source>
        <strain evidence="2">NBRC 101916</strain>
    </source>
</reference>